<keyword evidence="18" id="KW-1185">Reference proteome</keyword>
<comment type="pathway">
    <text evidence="5 15">Amino-acid biosynthesis; L-histidine biosynthesis; L-histidine from 5-phospho-alpha-D-ribose 1-diphosphate: step 2/9.</text>
</comment>
<evidence type="ECO:0000256" key="12">
    <source>
        <dbReference type="ARBA" id="ARBA00022840"/>
    </source>
</evidence>
<keyword evidence="13 15" id="KW-0368">Histidine biosynthesis</keyword>
<dbReference type="Proteomes" id="UP000198131">
    <property type="component" value="Unassembled WGS sequence"/>
</dbReference>
<evidence type="ECO:0000256" key="11">
    <source>
        <dbReference type="ARBA" id="ARBA00022801"/>
    </source>
</evidence>
<evidence type="ECO:0000256" key="3">
    <source>
        <dbReference type="ARBA" id="ARBA00004496"/>
    </source>
</evidence>
<evidence type="ECO:0000256" key="8">
    <source>
        <dbReference type="ARBA" id="ARBA00022490"/>
    </source>
</evidence>
<evidence type="ECO:0000256" key="9">
    <source>
        <dbReference type="ARBA" id="ARBA00022605"/>
    </source>
</evidence>
<dbReference type="PANTHER" id="PTHR42945">
    <property type="entry name" value="HISTIDINE BIOSYNTHESIS BIFUNCTIONAL PROTEIN"/>
    <property type="match status" value="1"/>
</dbReference>
<dbReference type="SUPFAM" id="SSF141734">
    <property type="entry name" value="HisI-like"/>
    <property type="match status" value="1"/>
</dbReference>
<keyword evidence="11 15" id="KW-0378">Hydrolase</keyword>
<keyword evidence="8 15" id="KW-0963">Cytoplasm</keyword>
<dbReference type="HAMAP" id="MF_01020">
    <property type="entry name" value="HisE"/>
    <property type="match status" value="1"/>
</dbReference>
<comment type="similarity">
    <text evidence="6 15">In the C-terminal section; belongs to the PRA-PH family.</text>
</comment>
<feature type="region of interest" description="Phosphoribosyl-AMP cyclohydrolase" evidence="15">
    <location>
        <begin position="1"/>
        <end position="114"/>
    </location>
</feature>
<evidence type="ECO:0000256" key="1">
    <source>
        <dbReference type="ARBA" id="ARBA00000024"/>
    </source>
</evidence>
<comment type="pathway">
    <text evidence="4 15">Amino-acid biosynthesis; L-histidine biosynthesis; L-histidine from 5-phospho-alpha-D-ribose 1-diphosphate: step 3/9.</text>
</comment>
<sequence>MKLDFAKMPDGLIPVIVQDAQTGQVLMLGYQNEEAQRVTQQTGRVTFFSRSKKRLWTKGETSGNYLTVVSQHPDCDQDALLIRATPDGPTCHRGTTSCFQQPQESAYPMAPVGFIAELERLVQRRQQFPDEDPKSYTVSLFRKGMPKIAQKVGEEAVETVIDAVGGNIEGLKGEAADLLYHLLVLLTASGLSLEDIVQVLRQRHTTISGGVRRE</sequence>
<evidence type="ECO:0000256" key="10">
    <source>
        <dbReference type="ARBA" id="ARBA00022741"/>
    </source>
</evidence>
<dbReference type="EC" id="3.5.4.19" evidence="15"/>
<comment type="similarity">
    <text evidence="7 15">In the N-terminal section; belongs to the PRA-CH family.</text>
</comment>
<dbReference type="AlphaFoldDB" id="A0A212TBB1"/>
<dbReference type="Gene3D" id="3.10.20.810">
    <property type="entry name" value="Phosphoribosyl-AMP cyclohydrolase"/>
    <property type="match status" value="1"/>
</dbReference>
<evidence type="ECO:0000256" key="15">
    <source>
        <dbReference type="HAMAP-Rule" id="MF_01019"/>
    </source>
</evidence>
<feature type="domain" description="Phosphoribosyl-AMP cyclohydrolase" evidence="16">
    <location>
        <begin position="27"/>
        <end position="100"/>
    </location>
</feature>
<evidence type="ECO:0000256" key="7">
    <source>
        <dbReference type="ARBA" id="ARBA00008299"/>
    </source>
</evidence>
<dbReference type="RefSeq" id="WP_088842106.1">
    <property type="nucleotide sequence ID" value="NZ_FYEW01000001.1"/>
</dbReference>
<keyword evidence="10 15" id="KW-0547">Nucleotide-binding</keyword>
<reference evidence="18" key="1">
    <citation type="submission" date="2017-06" db="EMBL/GenBank/DDBJ databases">
        <authorList>
            <person name="Varghese N."/>
            <person name="Submissions S."/>
        </authorList>
    </citation>
    <scope>NUCLEOTIDE SEQUENCE [LARGE SCALE GENOMIC DNA]</scope>
    <source>
        <strain evidence="18">DSM 11116</strain>
    </source>
</reference>
<dbReference type="GO" id="GO:0004635">
    <property type="term" value="F:phosphoribosyl-AMP cyclohydrolase activity"/>
    <property type="evidence" value="ECO:0007669"/>
    <property type="project" value="UniProtKB-UniRule"/>
</dbReference>
<dbReference type="InterPro" id="IPR002496">
    <property type="entry name" value="PRib_AMP_CycHydrolase_dom"/>
</dbReference>
<evidence type="ECO:0000256" key="14">
    <source>
        <dbReference type="ARBA" id="ARBA00023268"/>
    </source>
</evidence>
<dbReference type="GO" id="GO:0000105">
    <property type="term" value="P:L-histidine biosynthetic process"/>
    <property type="evidence" value="ECO:0007669"/>
    <property type="project" value="UniProtKB-UniRule"/>
</dbReference>
<accession>A0A212TBB1</accession>
<dbReference type="Pfam" id="PF01503">
    <property type="entry name" value="PRA-PH"/>
    <property type="match status" value="1"/>
</dbReference>
<dbReference type="EC" id="3.6.1.31" evidence="15"/>
<evidence type="ECO:0000256" key="4">
    <source>
        <dbReference type="ARBA" id="ARBA00005169"/>
    </source>
</evidence>
<evidence type="ECO:0000256" key="13">
    <source>
        <dbReference type="ARBA" id="ARBA00023102"/>
    </source>
</evidence>
<dbReference type="PANTHER" id="PTHR42945:SF9">
    <property type="entry name" value="HISTIDINE BIOSYNTHESIS BIFUNCTIONAL PROTEIN HISIE"/>
    <property type="match status" value="1"/>
</dbReference>
<keyword evidence="12 15" id="KW-0067">ATP-binding</keyword>
<dbReference type="InterPro" id="IPR023019">
    <property type="entry name" value="His_synth_HisIE"/>
</dbReference>
<dbReference type="InterPro" id="IPR021130">
    <property type="entry name" value="PRib-ATP_PPHydrolase-like"/>
</dbReference>
<dbReference type="Pfam" id="PF01502">
    <property type="entry name" value="PRA-CH"/>
    <property type="match status" value="1"/>
</dbReference>
<evidence type="ECO:0000256" key="5">
    <source>
        <dbReference type="ARBA" id="ARBA00005204"/>
    </source>
</evidence>
<comment type="catalytic activity">
    <reaction evidence="2 15">
        <text>1-(5-phospho-beta-D-ribosyl)-ATP + H2O = 1-(5-phospho-beta-D-ribosyl)-5'-AMP + diphosphate + H(+)</text>
        <dbReference type="Rhea" id="RHEA:22828"/>
        <dbReference type="ChEBI" id="CHEBI:15377"/>
        <dbReference type="ChEBI" id="CHEBI:15378"/>
        <dbReference type="ChEBI" id="CHEBI:33019"/>
        <dbReference type="ChEBI" id="CHEBI:59457"/>
        <dbReference type="ChEBI" id="CHEBI:73183"/>
        <dbReference type="EC" id="3.6.1.31"/>
    </reaction>
</comment>
<dbReference type="InterPro" id="IPR008179">
    <property type="entry name" value="HisE"/>
</dbReference>
<dbReference type="InterPro" id="IPR038019">
    <property type="entry name" value="PRib_AMP_CycHydrolase_sf"/>
</dbReference>
<protein>
    <recommendedName>
        <fullName evidence="15">Histidine biosynthesis bifunctional protein HisIE</fullName>
    </recommendedName>
    <domain>
        <recommendedName>
            <fullName evidence="15">Phosphoribosyl-AMP cyclohydrolase</fullName>
            <shortName evidence="15">PRA-CH</shortName>
            <ecNumber evidence="15">3.5.4.19</ecNumber>
        </recommendedName>
    </domain>
    <domain>
        <recommendedName>
            <fullName evidence="15">Phosphoribosyl-ATP pyrophosphatase</fullName>
            <shortName evidence="15">PRA-PH</shortName>
            <ecNumber evidence="15">3.6.1.31</ecNumber>
        </recommendedName>
    </domain>
</protein>
<proteinExistence type="inferred from homology"/>
<dbReference type="HAMAP" id="MF_01019">
    <property type="entry name" value="HisIE"/>
    <property type="match status" value="1"/>
</dbReference>
<organism evidence="17 18">
    <name type="scientific">Hymenobacter gelipurpurascens</name>
    <dbReference type="NCBI Taxonomy" id="89968"/>
    <lineage>
        <taxon>Bacteria</taxon>
        <taxon>Pseudomonadati</taxon>
        <taxon>Bacteroidota</taxon>
        <taxon>Cytophagia</taxon>
        <taxon>Cytophagales</taxon>
        <taxon>Hymenobacteraceae</taxon>
        <taxon>Hymenobacter</taxon>
    </lineage>
</organism>
<dbReference type="GO" id="GO:0005737">
    <property type="term" value="C:cytoplasm"/>
    <property type="evidence" value="ECO:0007669"/>
    <property type="project" value="UniProtKB-SubCell"/>
</dbReference>
<dbReference type="NCBIfam" id="TIGR03188">
    <property type="entry name" value="histidine_hisI"/>
    <property type="match status" value="1"/>
</dbReference>
<evidence type="ECO:0000259" key="16">
    <source>
        <dbReference type="Pfam" id="PF01502"/>
    </source>
</evidence>
<comment type="catalytic activity">
    <reaction evidence="1 15">
        <text>1-(5-phospho-beta-D-ribosyl)-5'-AMP + H2O = 1-(5-phospho-beta-D-ribosyl)-5-[(5-phospho-beta-D-ribosylamino)methylideneamino]imidazole-4-carboxamide</text>
        <dbReference type="Rhea" id="RHEA:20049"/>
        <dbReference type="ChEBI" id="CHEBI:15377"/>
        <dbReference type="ChEBI" id="CHEBI:58435"/>
        <dbReference type="ChEBI" id="CHEBI:59457"/>
        <dbReference type="EC" id="3.5.4.19"/>
    </reaction>
</comment>
<dbReference type="SUPFAM" id="SSF101386">
    <property type="entry name" value="all-alpha NTP pyrophosphatases"/>
    <property type="match status" value="1"/>
</dbReference>
<dbReference type="UniPathway" id="UPA00031">
    <property type="reaction ID" value="UER00007"/>
</dbReference>
<keyword evidence="9 15" id="KW-0028">Amino-acid biosynthesis</keyword>
<dbReference type="OrthoDB" id="9795769at2"/>
<dbReference type="FunFam" id="3.10.20.810:FF:000001">
    <property type="entry name" value="Histidine biosynthesis bifunctional protein HisIE"/>
    <property type="match status" value="1"/>
</dbReference>
<evidence type="ECO:0000256" key="2">
    <source>
        <dbReference type="ARBA" id="ARBA00001460"/>
    </source>
</evidence>
<comment type="subcellular location">
    <subcellularLocation>
        <location evidence="3 15">Cytoplasm</location>
    </subcellularLocation>
</comment>
<name>A0A212TBB1_9BACT</name>
<dbReference type="CDD" id="cd11534">
    <property type="entry name" value="NTP-PPase_HisIE_like"/>
    <property type="match status" value="1"/>
</dbReference>
<feature type="region of interest" description="Phosphoribosyl-ATP pyrophosphohydrolase" evidence="15">
    <location>
        <begin position="115"/>
        <end position="214"/>
    </location>
</feature>
<dbReference type="GO" id="GO:0004636">
    <property type="term" value="F:phosphoribosyl-ATP diphosphatase activity"/>
    <property type="evidence" value="ECO:0007669"/>
    <property type="project" value="UniProtKB-UniRule"/>
</dbReference>
<evidence type="ECO:0000313" key="18">
    <source>
        <dbReference type="Proteomes" id="UP000198131"/>
    </source>
</evidence>
<dbReference type="EMBL" id="FYEW01000001">
    <property type="protein sequence ID" value="SNC63094.1"/>
    <property type="molecule type" value="Genomic_DNA"/>
</dbReference>
<evidence type="ECO:0000313" key="17">
    <source>
        <dbReference type="EMBL" id="SNC63094.1"/>
    </source>
</evidence>
<evidence type="ECO:0000256" key="6">
    <source>
        <dbReference type="ARBA" id="ARBA00007731"/>
    </source>
</evidence>
<keyword evidence="14 15" id="KW-0511">Multifunctional enzyme</keyword>
<gene>
    <name evidence="15" type="primary">hisI</name>
    <name evidence="15" type="synonym">hisIE</name>
    <name evidence="17" type="ORF">SAMN06265337_0805</name>
</gene>
<dbReference type="GO" id="GO:0005524">
    <property type="term" value="F:ATP binding"/>
    <property type="evidence" value="ECO:0007669"/>
    <property type="project" value="UniProtKB-KW"/>
</dbReference>
<dbReference type="NCBIfam" id="NF002747">
    <property type="entry name" value="PRK02759.1"/>
    <property type="match status" value="1"/>
</dbReference>
<dbReference type="Gene3D" id="1.10.287.1080">
    <property type="entry name" value="MazG-like"/>
    <property type="match status" value="1"/>
</dbReference>